<reference evidence="1" key="2">
    <citation type="journal article" date="2021" name="PeerJ">
        <title>Extensive microbial diversity within the chicken gut microbiome revealed by metagenomics and culture.</title>
        <authorList>
            <person name="Gilroy R."/>
            <person name="Ravi A."/>
            <person name="Getino M."/>
            <person name="Pursley I."/>
            <person name="Horton D.L."/>
            <person name="Alikhan N.F."/>
            <person name="Baker D."/>
            <person name="Gharbi K."/>
            <person name="Hall N."/>
            <person name="Watson M."/>
            <person name="Adriaenssens E.M."/>
            <person name="Foster-Nyarko E."/>
            <person name="Jarju S."/>
            <person name="Secka A."/>
            <person name="Antonio M."/>
            <person name="Oren A."/>
            <person name="Chaudhuri R.R."/>
            <person name="La Ragione R."/>
            <person name="Hildebrand F."/>
            <person name="Pallen M.J."/>
        </authorList>
    </citation>
    <scope>NUCLEOTIDE SEQUENCE</scope>
    <source>
        <strain evidence="1">11687</strain>
    </source>
</reference>
<name>A0A9D1MFD0_9FIRM</name>
<evidence type="ECO:0000313" key="1">
    <source>
        <dbReference type="EMBL" id="HIU58998.1"/>
    </source>
</evidence>
<protein>
    <submittedName>
        <fullName evidence="1">Uncharacterized protein</fullName>
    </submittedName>
</protein>
<comment type="caution">
    <text evidence="1">The sequence shown here is derived from an EMBL/GenBank/DDBJ whole genome shotgun (WGS) entry which is preliminary data.</text>
</comment>
<dbReference type="AlphaFoldDB" id="A0A9D1MFD0"/>
<reference evidence="1" key="1">
    <citation type="submission" date="2020-10" db="EMBL/GenBank/DDBJ databases">
        <authorList>
            <person name="Gilroy R."/>
        </authorList>
    </citation>
    <scope>NUCLEOTIDE SEQUENCE</scope>
    <source>
        <strain evidence="1">11687</strain>
    </source>
</reference>
<accession>A0A9D1MFD0</accession>
<gene>
    <name evidence="1" type="ORF">IAC57_02740</name>
</gene>
<dbReference type="Gene3D" id="2.60.40.2000">
    <property type="match status" value="1"/>
</dbReference>
<organism evidence="1 2">
    <name type="scientific">Candidatus Scatosoma pullistercoris</name>
    <dbReference type="NCBI Taxonomy" id="2840934"/>
    <lineage>
        <taxon>Bacteria</taxon>
        <taxon>Bacillati</taxon>
        <taxon>Bacillota</taxon>
        <taxon>Clostridia</taxon>
        <taxon>Candidatus Scatosoma</taxon>
    </lineage>
</organism>
<dbReference type="InterPro" id="IPR022476">
    <property type="entry name" value="Spore_YabP/YqfC"/>
</dbReference>
<dbReference type="Pfam" id="PF07873">
    <property type="entry name" value="YabP"/>
    <property type="match status" value="1"/>
</dbReference>
<evidence type="ECO:0000313" key="2">
    <source>
        <dbReference type="Proteomes" id="UP000824081"/>
    </source>
</evidence>
<sequence>MQETIHSLDIQQQKSITATGIESVASFSETQIVLTLSGNNTRLYITGSGMKITGFSKTSGTFTATGNVGGVRYGGKSLKSRLFR</sequence>
<dbReference type="InterPro" id="IPR038705">
    <property type="entry name" value="YabP_sf"/>
</dbReference>
<dbReference type="Proteomes" id="UP000824081">
    <property type="component" value="Unassembled WGS sequence"/>
</dbReference>
<dbReference type="EMBL" id="DVMZ01000072">
    <property type="protein sequence ID" value="HIU58998.1"/>
    <property type="molecule type" value="Genomic_DNA"/>
</dbReference>
<proteinExistence type="predicted"/>